<dbReference type="InterPro" id="IPR001765">
    <property type="entry name" value="Carbonic_anhydrase"/>
</dbReference>
<dbReference type="RefSeq" id="WP_109581044.1">
    <property type="nucleotide sequence ID" value="NZ_QGGT01000001.1"/>
</dbReference>
<dbReference type="EMBL" id="QGGT01000001">
    <property type="protein sequence ID" value="PWK37307.1"/>
    <property type="molecule type" value="Genomic_DNA"/>
</dbReference>
<feature type="binding site" evidence="4">
    <location>
        <position position="115"/>
    </location>
    <ligand>
        <name>Zn(2+)</name>
        <dbReference type="ChEBI" id="CHEBI:29105"/>
    </ligand>
</feature>
<name>A0A316EX54_9BURK</name>
<comment type="similarity">
    <text evidence="1">Belongs to the beta-class carbonic anhydrase family.</text>
</comment>
<sequence>MTRFSEYEFRTQPWFDASWFAPDSTARFNQFIPMKTIVIHCFDPRASEIPQAVANYLGDEVYPGENILDEAGNRIGNTRTLFAVSNAGGRALAALQSVATMDYLFRVQNVVVVHHSFSGATAFTPETLIGEFHDHHHADIAGLFDHDSLAIGHYEDSIRHDVKLLRASPAVPKNVKLYGLFYEMNSGTLTEVVRDFPVAGAAE</sequence>
<protein>
    <submittedName>
        <fullName evidence="5">Carbonic anhydrase</fullName>
    </submittedName>
</protein>
<evidence type="ECO:0000256" key="2">
    <source>
        <dbReference type="ARBA" id="ARBA00022723"/>
    </source>
</evidence>
<dbReference type="GO" id="GO:0008270">
    <property type="term" value="F:zinc ion binding"/>
    <property type="evidence" value="ECO:0007669"/>
    <property type="project" value="InterPro"/>
</dbReference>
<keyword evidence="3 4" id="KW-0862">Zinc</keyword>
<dbReference type="GO" id="GO:0004089">
    <property type="term" value="F:carbonate dehydratase activity"/>
    <property type="evidence" value="ECO:0007669"/>
    <property type="project" value="InterPro"/>
</dbReference>
<dbReference type="AlphaFoldDB" id="A0A316EX54"/>
<dbReference type="Proteomes" id="UP000245754">
    <property type="component" value="Unassembled WGS sequence"/>
</dbReference>
<gene>
    <name evidence="5" type="ORF">C7419_1011189</name>
</gene>
<dbReference type="Gene3D" id="3.40.1050.10">
    <property type="entry name" value="Carbonic anhydrase"/>
    <property type="match status" value="1"/>
</dbReference>
<dbReference type="PANTHER" id="PTHR43175:SF3">
    <property type="entry name" value="CARBON DISULFIDE HYDROLASE"/>
    <property type="match status" value="1"/>
</dbReference>
<evidence type="ECO:0000313" key="6">
    <source>
        <dbReference type="Proteomes" id="UP000245754"/>
    </source>
</evidence>
<keyword evidence="2 4" id="KW-0479">Metal-binding</keyword>
<evidence type="ECO:0000256" key="1">
    <source>
        <dbReference type="ARBA" id="ARBA00006217"/>
    </source>
</evidence>
<comment type="caution">
    <text evidence="5">The sequence shown here is derived from an EMBL/GenBank/DDBJ whole genome shotgun (WGS) entry which is preliminary data.</text>
</comment>
<accession>A0A316EX54</accession>
<organism evidence="5 6">
    <name type="scientific">Cupriavidus plantarum</name>
    <dbReference type="NCBI Taxonomy" id="942865"/>
    <lineage>
        <taxon>Bacteria</taxon>
        <taxon>Pseudomonadati</taxon>
        <taxon>Pseudomonadota</taxon>
        <taxon>Betaproteobacteria</taxon>
        <taxon>Burkholderiales</taxon>
        <taxon>Burkholderiaceae</taxon>
        <taxon>Cupriavidus</taxon>
    </lineage>
</organism>
<proteinExistence type="inferred from homology"/>
<dbReference type="SUPFAM" id="SSF53056">
    <property type="entry name" value="beta-carbonic anhydrase, cab"/>
    <property type="match status" value="1"/>
</dbReference>
<reference evidence="5 6" key="1">
    <citation type="submission" date="2018-05" db="EMBL/GenBank/DDBJ databases">
        <title>Genomic Encyclopedia of Type Strains, Phase IV (KMG-V): Genome sequencing to study the core and pangenomes of soil and plant-associated prokaryotes.</title>
        <authorList>
            <person name="Whitman W."/>
        </authorList>
    </citation>
    <scope>NUCLEOTIDE SEQUENCE [LARGE SCALE GENOMIC DNA]</scope>
    <source>
        <strain evidence="5 6">SLV-132</strain>
    </source>
</reference>
<keyword evidence="6" id="KW-1185">Reference proteome</keyword>
<evidence type="ECO:0000313" key="5">
    <source>
        <dbReference type="EMBL" id="PWK37307.1"/>
    </source>
</evidence>
<dbReference type="InterPro" id="IPR036874">
    <property type="entry name" value="Carbonic_anhydrase_sf"/>
</dbReference>
<evidence type="ECO:0000256" key="3">
    <source>
        <dbReference type="ARBA" id="ARBA00022833"/>
    </source>
</evidence>
<evidence type="ECO:0000256" key="4">
    <source>
        <dbReference type="PIRSR" id="PIRSR601765-1"/>
    </source>
</evidence>
<comment type="cofactor">
    <cofactor evidence="4">
        <name>Zn(2+)</name>
        <dbReference type="ChEBI" id="CHEBI:29105"/>
    </cofactor>
    <text evidence="4">Binds 1 zinc ion per subunit.</text>
</comment>
<dbReference type="PANTHER" id="PTHR43175">
    <property type="entry name" value="CARBONIC ANHYDRASE"/>
    <property type="match status" value="1"/>
</dbReference>